<evidence type="ECO:0000313" key="3">
    <source>
        <dbReference type="Proteomes" id="UP000824120"/>
    </source>
</evidence>
<dbReference type="Proteomes" id="UP000824120">
    <property type="component" value="Chromosome 2"/>
</dbReference>
<reference evidence="2 3" key="1">
    <citation type="submission" date="2020-09" db="EMBL/GenBank/DDBJ databases">
        <title>De no assembly of potato wild relative species, Solanum commersonii.</title>
        <authorList>
            <person name="Cho K."/>
        </authorList>
    </citation>
    <scope>NUCLEOTIDE SEQUENCE [LARGE SCALE GENOMIC DNA]</scope>
    <source>
        <strain evidence="2">LZ3.2</strain>
        <tissue evidence="2">Leaf</tissue>
    </source>
</reference>
<accession>A0A9J6AI16</accession>
<dbReference type="AlphaFoldDB" id="A0A9J6AI16"/>
<protein>
    <recommendedName>
        <fullName evidence="4">Transmembrane protein</fullName>
    </recommendedName>
</protein>
<evidence type="ECO:0008006" key="4">
    <source>
        <dbReference type="Google" id="ProtNLM"/>
    </source>
</evidence>
<sequence length="88" mass="9693">MAKFYSVLFMLLFISNLVVFSQGRNLATKLNVNVVVALGVNVVVEEKEGSHSTNNKQLERRGFRFMEGSVEAFSSPGHSPGIGHSKHD</sequence>
<organism evidence="2 3">
    <name type="scientific">Solanum commersonii</name>
    <name type="common">Commerson's wild potato</name>
    <name type="synonym">Commerson's nightshade</name>
    <dbReference type="NCBI Taxonomy" id="4109"/>
    <lineage>
        <taxon>Eukaryota</taxon>
        <taxon>Viridiplantae</taxon>
        <taxon>Streptophyta</taxon>
        <taxon>Embryophyta</taxon>
        <taxon>Tracheophyta</taxon>
        <taxon>Spermatophyta</taxon>
        <taxon>Magnoliopsida</taxon>
        <taxon>eudicotyledons</taxon>
        <taxon>Gunneridae</taxon>
        <taxon>Pentapetalae</taxon>
        <taxon>asterids</taxon>
        <taxon>lamiids</taxon>
        <taxon>Solanales</taxon>
        <taxon>Solanaceae</taxon>
        <taxon>Solanoideae</taxon>
        <taxon>Solaneae</taxon>
        <taxon>Solanum</taxon>
    </lineage>
</organism>
<feature type="signal peptide" evidence="1">
    <location>
        <begin position="1"/>
        <end position="23"/>
    </location>
</feature>
<evidence type="ECO:0000256" key="1">
    <source>
        <dbReference type="SAM" id="SignalP"/>
    </source>
</evidence>
<name>A0A9J6AI16_SOLCO</name>
<keyword evidence="3" id="KW-1185">Reference proteome</keyword>
<keyword evidence="1" id="KW-0732">Signal</keyword>
<feature type="chain" id="PRO_5039918267" description="Transmembrane protein" evidence="1">
    <location>
        <begin position="24"/>
        <end position="88"/>
    </location>
</feature>
<gene>
    <name evidence="2" type="ORF">H5410_009198</name>
</gene>
<dbReference type="EMBL" id="JACXVP010000002">
    <property type="protein sequence ID" value="KAG5623980.1"/>
    <property type="molecule type" value="Genomic_DNA"/>
</dbReference>
<evidence type="ECO:0000313" key="2">
    <source>
        <dbReference type="EMBL" id="KAG5623980.1"/>
    </source>
</evidence>
<comment type="caution">
    <text evidence="2">The sequence shown here is derived from an EMBL/GenBank/DDBJ whole genome shotgun (WGS) entry which is preliminary data.</text>
</comment>
<proteinExistence type="predicted"/>